<proteinExistence type="predicted"/>
<dbReference type="AlphaFoldDB" id="A0A6C0DFT2"/>
<dbReference type="EMBL" id="MN739606">
    <property type="protein sequence ID" value="QHT15343.1"/>
    <property type="molecule type" value="Genomic_DNA"/>
</dbReference>
<name>A0A6C0DFT2_9ZZZZ</name>
<sequence>MNFFNNIYYMYEIFYKIINDFSTESKNIIDAYGGFGDDS</sequence>
<reference evidence="1" key="1">
    <citation type="journal article" date="2020" name="Nature">
        <title>Giant virus diversity and host interactions through global metagenomics.</title>
        <authorList>
            <person name="Schulz F."/>
            <person name="Roux S."/>
            <person name="Paez-Espino D."/>
            <person name="Jungbluth S."/>
            <person name="Walsh D.A."/>
            <person name="Denef V.J."/>
            <person name="McMahon K.D."/>
            <person name="Konstantinidis K.T."/>
            <person name="Eloe-Fadrosh E.A."/>
            <person name="Kyrpides N.C."/>
            <person name="Woyke T."/>
        </authorList>
    </citation>
    <scope>NUCLEOTIDE SEQUENCE</scope>
    <source>
        <strain evidence="1">GVMAG-M-3300023174-144</strain>
    </source>
</reference>
<organism evidence="1">
    <name type="scientific">viral metagenome</name>
    <dbReference type="NCBI Taxonomy" id="1070528"/>
    <lineage>
        <taxon>unclassified sequences</taxon>
        <taxon>metagenomes</taxon>
        <taxon>organismal metagenomes</taxon>
    </lineage>
</organism>
<protein>
    <submittedName>
        <fullName evidence="1">Uncharacterized protein</fullName>
    </submittedName>
</protein>
<accession>A0A6C0DFT2</accession>
<evidence type="ECO:0000313" key="1">
    <source>
        <dbReference type="EMBL" id="QHT15343.1"/>
    </source>
</evidence>